<dbReference type="Proteomes" id="UP001377567">
    <property type="component" value="Unassembled WGS sequence"/>
</dbReference>
<dbReference type="Pfam" id="PF00795">
    <property type="entry name" value="CN_hydrolase"/>
    <property type="match status" value="1"/>
</dbReference>
<protein>
    <submittedName>
        <fullName evidence="3">Hydrolase</fullName>
    </submittedName>
</protein>
<dbReference type="InterPro" id="IPR003010">
    <property type="entry name" value="C-N_Hydrolase"/>
</dbReference>
<dbReference type="AlphaFoldDB" id="A0AAV5S0E1"/>
<dbReference type="GO" id="GO:0006541">
    <property type="term" value="P:glutamine metabolic process"/>
    <property type="evidence" value="ECO:0007669"/>
    <property type="project" value="TreeGrafter"/>
</dbReference>
<gene>
    <name evidence="3" type="ORF">DAKH74_037670</name>
</gene>
<reference evidence="3 4" key="1">
    <citation type="journal article" date="2023" name="Elife">
        <title>Identification of key yeast species and microbe-microbe interactions impacting larval growth of Drosophila in the wild.</title>
        <authorList>
            <person name="Mure A."/>
            <person name="Sugiura Y."/>
            <person name="Maeda R."/>
            <person name="Honda K."/>
            <person name="Sakurai N."/>
            <person name="Takahashi Y."/>
            <person name="Watada M."/>
            <person name="Katoh T."/>
            <person name="Gotoh A."/>
            <person name="Gotoh Y."/>
            <person name="Taniguchi I."/>
            <person name="Nakamura K."/>
            <person name="Hayashi T."/>
            <person name="Katayama T."/>
            <person name="Uemura T."/>
            <person name="Hattori Y."/>
        </authorList>
    </citation>
    <scope>NUCLEOTIDE SEQUENCE [LARGE SCALE GENOMIC DNA]</scope>
    <source>
        <strain evidence="3 4">KH-74</strain>
    </source>
</reference>
<keyword evidence="1 3" id="KW-0378">Hydrolase</keyword>
<comment type="caution">
    <text evidence="3">The sequence shown here is derived from an EMBL/GenBank/DDBJ whole genome shotgun (WGS) entry which is preliminary data.</text>
</comment>
<dbReference type="InterPro" id="IPR045254">
    <property type="entry name" value="Nit1/2_C-N_Hydrolase"/>
</dbReference>
<dbReference type="GO" id="GO:0050152">
    <property type="term" value="F:omega-amidase activity"/>
    <property type="evidence" value="ECO:0007669"/>
    <property type="project" value="TreeGrafter"/>
</dbReference>
<evidence type="ECO:0000313" key="3">
    <source>
        <dbReference type="EMBL" id="GMM57151.1"/>
    </source>
</evidence>
<feature type="domain" description="CN hydrolase" evidence="2">
    <location>
        <begin position="9"/>
        <end position="263"/>
    </location>
</feature>
<evidence type="ECO:0000259" key="2">
    <source>
        <dbReference type="PROSITE" id="PS50263"/>
    </source>
</evidence>
<organism evidence="3 4">
    <name type="scientific">Maudiozyma humilis</name>
    <name type="common">Sour dough yeast</name>
    <name type="synonym">Kazachstania humilis</name>
    <dbReference type="NCBI Taxonomy" id="51915"/>
    <lineage>
        <taxon>Eukaryota</taxon>
        <taxon>Fungi</taxon>
        <taxon>Dikarya</taxon>
        <taxon>Ascomycota</taxon>
        <taxon>Saccharomycotina</taxon>
        <taxon>Saccharomycetes</taxon>
        <taxon>Saccharomycetales</taxon>
        <taxon>Saccharomycetaceae</taxon>
        <taxon>Maudiozyma</taxon>
    </lineage>
</organism>
<dbReference type="GO" id="GO:0005739">
    <property type="term" value="C:mitochondrion"/>
    <property type="evidence" value="ECO:0007669"/>
    <property type="project" value="TreeGrafter"/>
</dbReference>
<dbReference type="PANTHER" id="PTHR23088">
    <property type="entry name" value="NITRILASE-RELATED"/>
    <property type="match status" value="1"/>
</dbReference>
<name>A0AAV5S0E1_MAUHU</name>
<dbReference type="GO" id="GO:0006107">
    <property type="term" value="P:oxaloacetate metabolic process"/>
    <property type="evidence" value="ECO:0007669"/>
    <property type="project" value="TreeGrafter"/>
</dbReference>
<dbReference type="Gene3D" id="3.60.110.10">
    <property type="entry name" value="Carbon-nitrogen hydrolase"/>
    <property type="match status" value="1"/>
</dbReference>
<evidence type="ECO:0000313" key="4">
    <source>
        <dbReference type="Proteomes" id="UP001377567"/>
    </source>
</evidence>
<proteinExistence type="predicted"/>
<dbReference type="PANTHER" id="PTHR23088:SF30">
    <property type="entry name" value="OMEGA-AMIDASE NIT2"/>
    <property type="match status" value="1"/>
</dbReference>
<accession>A0AAV5S0E1</accession>
<dbReference type="PROSITE" id="PS50263">
    <property type="entry name" value="CN_HYDROLASE"/>
    <property type="match status" value="1"/>
</dbReference>
<keyword evidence="4" id="KW-1185">Reference proteome</keyword>
<sequence length="289" mass="31945">MSKILSQKVKIALIQLSGSSADKQANLQRAAQFVDRAMREQPETKIVVLPECFNSPYSVDKFREYAEVVSAHKMSTSVAFLSQLAARHKITLFGGSIPEIDPATDNVYNTALIFDESGALVDTHRKVHLFDVDIPNGITFKESTTLSPGAKETCVPTPFGNVGVGICYDMRFPELAMIAARKHSAFAMVYPSAFNTVTGPVHWHLLARARSVDNQFYTVLCSPARNMDSGYHAYGHSLVCDPRGNIIAEAGEGEEIVHATLDPQAIDDFRMSVPLYKQRRFDVYPDVSK</sequence>
<evidence type="ECO:0000256" key="1">
    <source>
        <dbReference type="ARBA" id="ARBA00022801"/>
    </source>
</evidence>
<dbReference type="CDD" id="cd07572">
    <property type="entry name" value="nit"/>
    <property type="match status" value="1"/>
</dbReference>
<dbReference type="GO" id="GO:0006528">
    <property type="term" value="P:asparagine metabolic process"/>
    <property type="evidence" value="ECO:0007669"/>
    <property type="project" value="TreeGrafter"/>
</dbReference>
<dbReference type="InterPro" id="IPR036526">
    <property type="entry name" value="C-N_Hydrolase_sf"/>
</dbReference>
<dbReference type="SUPFAM" id="SSF56317">
    <property type="entry name" value="Carbon-nitrogen hydrolase"/>
    <property type="match status" value="1"/>
</dbReference>
<dbReference type="EMBL" id="BTGD01000011">
    <property type="protein sequence ID" value="GMM57151.1"/>
    <property type="molecule type" value="Genomic_DNA"/>
</dbReference>